<reference evidence="3" key="1">
    <citation type="submission" date="2022-12" db="EMBL/GenBank/DDBJ databases">
        <title>Reclassification of two methanogenic archaea species isolated from the Kolyma lowland permafrost.</title>
        <authorList>
            <person name="Trubitsyn V.E."/>
            <person name="Rivkina E.M."/>
            <person name="Shcherbakova V.A."/>
        </authorList>
    </citation>
    <scope>NUCLEOTIDE SEQUENCE</scope>
    <source>
        <strain evidence="2">M2</strain>
        <strain evidence="3">MK4</strain>
    </source>
</reference>
<dbReference type="SUPFAM" id="SSF56281">
    <property type="entry name" value="Metallo-hydrolase/oxidoreductase"/>
    <property type="match status" value="1"/>
</dbReference>
<proteinExistence type="predicted"/>
<evidence type="ECO:0000259" key="1">
    <source>
        <dbReference type="SMART" id="SM00849"/>
    </source>
</evidence>
<dbReference type="EMBL" id="JAPVER010000018">
    <property type="protein sequence ID" value="MCZ3365205.1"/>
    <property type="molecule type" value="Genomic_DNA"/>
</dbReference>
<evidence type="ECO:0000313" key="3">
    <source>
        <dbReference type="EMBL" id="MCZ3372960.1"/>
    </source>
</evidence>
<dbReference type="Pfam" id="PF00753">
    <property type="entry name" value="Lactamase_B"/>
    <property type="match status" value="1"/>
</dbReference>
<dbReference type="SMART" id="SM00849">
    <property type="entry name" value="Lactamase_B"/>
    <property type="match status" value="1"/>
</dbReference>
<sequence length="231" mass="26372">MKTWDTKNCTIYQLLEGRSNSFLINSQNNYILIDTGRANSWEKLSNKIDEILGKNKLSCLILTHTHFDHVENAAKINEKYKSIIIVHQSESEYIMLGNSPLPKGSNLATGFMTEVLGKKLESRYQYEKVNPDINVDEKYDLIDFGFNSYIIHTPGHSKGSISIIIDHEVAVVGDAMFRVFGNSIYPPFADDPDTMVKSWNKLINTNCDLFLPGHGKEISRKLLESQYEKYK</sequence>
<accession>A0A9E5DML4</accession>
<dbReference type="InterPro" id="IPR050855">
    <property type="entry name" value="NDM-1-like"/>
</dbReference>
<organism evidence="3">
    <name type="scientific">Methanobacterium veterum</name>
    <dbReference type="NCBI Taxonomy" id="408577"/>
    <lineage>
        <taxon>Archaea</taxon>
        <taxon>Methanobacteriati</taxon>
        <taxon>Methanobacteriota</taxon>
        <taxon>Methanomada group</taxon>
        <taxon>Methanobacteria</taxon>
        <taxon>Methanobacteriales</taxon>
        <taxon>Methanobacteriaceae</taxon>
        <taxon>Methanobacterium</taxon>
    </lineage>
</organism>
<dbReference type="AlphaFoldDB" id="A0A9E5DML4"/>
<comment type="caution">
    <text evidence="3">The sequence shown here is derived from an EMBL/GenBank/DDBJ whole genome shotgun (WGS) entry which is preliminary data.</text>
</comment>
<dbReference type="EMBL" id="JAPVES010000030">
    <property type="protein sequence ID" value="MCZ3372960.1"/>
    <property type="molecule type" value="Genomic_DNA"/>
</dbReference>
<dbReference type="InterPro" id="IPR001279">
    <property type="entry name" value="Metallo-B-lactamas"/>
</dbReference>
<protein>
    <submittedName>
        <fullName evidence="3">MBL fold metallo-hydrolase</fullName>
    </submittedName>
</protein>
<dbReference type="Proteomes" id="UP001074446">
    <property type="component" value="Unassembled WGS sequence"/>
</dbReference>
<dbReference type="Proteomes" id="UP001068021">
    <property type="component" value="Unassembled WGS sequence"/>
</dbReference>
<feature type="domain" description="Metallo-beta-lactamase" evidence="1">
    <location>
        <begin position="18"/>
        <end position="214"/>
    </location>
</feature>
<dbReference type="PANTHER" id="PTHR42951">
    <property type="entry name" value="METALLO-BETA-LACTAMASE DOMAIN-CONTAINING"/>
    <property type="match status" value="1"/>
</dbReference>
<evidence type="ECO:0000313" key="4">
    <source>
        <dbReference type="Proteomes" id="UP001068021"/>
    </source>
</evidence>
<gene>
    <name evidence="3" type="ORF">O3H35_09975</name>
    <name evidence="2" type="ORF">O3H54_04855</name>
</gene>
<dbReference type="Gene3D" id="3.60.15.10">
    <property type="entry name" value="Ribonuclease Z/Hydroxyacylglutathione hydrolase-like"/>
    <property type="match status" value="1"/>
</dbReference>
<dbReference type="RefSeq" id="WP_052375783.1">
    <property type="nucleotide sequence ID" value="NZ_JAPVER010000018.1"/>
</dbReference>
<dbReference type="InterPro" id="IPR036866">
    <property type="entry name" value="RibonucZ/Hydroxyglut_hydro"/>
</dbReference>
<keyword evidence="4" id="KW-1185">Reference proteome</keyword>
<evidence type="ECO:0000313" key="2">
    <source>
        <dbReference type="EMBL" id="MCZ3365205.1"/>
    </source>
</evidence>
<dbReference type="PANTHER" id="PTHR42951:SF4">
    <property type="entry name" value="ACYL-COENZYME A THIOESTERASE MBLAC2"/>
    <property type="match status" value="1"/>
</dbReference>
<name>A0A9E5DML4_9EURY</name>